<organism evidence="3 4">
    <name type="scientific">Pseudoxanthomonas kaohsiungensis</name>
    <dbReference type="NCBI Taxonomy" id="283923"/>
    <lineage>
        <taxon>Bacteria</taxon>
        <taxon>Pseudomonadati</taxon>
        <taxon>Pseudomonadota</taxon>
        <taxon>Gammaproteobacteria</taxon>
        <taxon>Lysobacterales</taxon>
        <taxon>Lysobacteraceae</taxon>
        <taxon>Pseudoxanthomonas</taxon>
    </lineage>
</organism>
<dbReference type="Pfam" id="PF00589">
    <property type="entry name" value="Phage_integrase"/>
    <property type="match status" value="1"/>
</dbReference>
<dbReference type="Gene3D" id="1.10.443.10">
    <property type="entry name" value="Intergrase catalytic core"/>
    <property type="match status" value="1"/>
</dbReference>
<evidence type="ECO:0000259" key="2">
    <source>
        <dbReference type="Pfam" id="PF00589"/>
    </source>
</evidence>
<evidence type="ECO:0000313" key="3">
    <source>
        <dbReference type="EMBL" id="MFD1044044.1"/>
    </source>
</evidence>
<dbReference type="InterPro" id="IPR048120">
    <property type="entry name" value="Integrase-like"/>
</dbReference>
<proteinExistence type="predicted"/>
<dbReference type="Proteomes" id="UP001597033">
    <property type="component" value="Unassembled WGS sequence"/>
</dbReference>
<evidence type="ECO:0000313" key="4">
    <source>
        <dbReference type="Proteomes" id="UP001597033"/>
    </source>
</evidence>
<evidence type="ECO:0000256" key="1">
    <source>
        <dbReference type="ARBA" id="ARBA00023172"/>
    </source>
</evidence>
<gene>
    <name evidence="3" type="ORF">ACFQ2N_16970</name>
</gene>
<accession>A0ABW3M388</accession>
<dbReference type="RefSeq" id="WP_051008661.1">
    <property type="nucleotide sequence ID" value="NZ_JBHTKN010000020.1"/>
</dbReference>
<reference evidence="4" key="1">
    <citation type="journal article" date="2019" name="Int. J. Syst. Evol. Microbiol.">
        <title>The Global Catalogue of Microorganisms (GCM) 10K type strain sequencing project: providing services to taxonomists for standard genome sequencing and annotation.</title>
        <authorList>
            <consortium name="The Broad Institute Genomics Platform"/>
            <consortium name="The Broad Institute Genome Sequencing Center for Infectious Disease"/>
            <person name="Wu L."/>
            <person name="Ma J."/>
        </authorList>
    </citation>
    <scope>NUCLEOTIDE SEQUENCE [LARGE SCALE GENOMIC DNA]</scope>
    <source>
        <strain evidence="4">CCUG 55854</strain>
    </source>
</reference>
<dbReference type="InterPro" id="IPR013762">
    <property type="entry name" value="Integrase-like_cat_sf"/>
</dbReference>
<feature type="domain" description="Tyr recombinase" evidence="2">
    <location>
        <begin position="340"/>
        <end position="386"/>
    </location>
</feature>
<protein>
    <submittedName>
        <fullName evidence="3">Site-specific integrase</fullName>
    </submittedName>
</protein>
<dbReference type="InterPro" id="IPR002104">
    <property type="entry name" value="Integrase_catalytic"/>
</dbReference>
<comment type="caution">
    <text evidence="3">The sequence shown here is derived from an EMBL/GenBank/DDBJ whole genome shotgun (WGS) entry which is preliminary data.</text>
</comment>
<dbReference type="NCBIfam" id="NF041502">
    <property type="entry name" value="integrase_1"/>
    <property type="match status" value="1"/>
</dbReference>
<dbReference type="InterPro" id="IPR011010">
    <property type="entry name" value="DNA_brk_join_enz"/>
</dbReference>
<sequence length="522" mass="58237">MSARAPEARCELRLTRSESKDGYTFDASQDTWQLNKDVTVSLGHATELPEPTQGGFRATLQRYAEEMSAMHTFNMAQRFKQFLRDTGATTVEPAALLNWRAMLEESDQYHLGALKGFLIAWHDYGFEGVSNEVVDLLEGWRIKGNIKGAAVSSGCPDSGPYTDIEMSLILEWANRAVTTQAIPFRDYTYLLCLAMTARRAVQLAALRGKDLIRENRDGAWLHRIVIPRAKQRGVGFRGEFRSLAVNEDLYLVLQGQHRRSIVTVEEQLGRSVMDDGLLQEIPIFINGRALMKVVSLEALKEALLGQRPDALHETTAALGDALRSCGRKSTARSERTGEFIRLTATRFRHTRGTKLRREGYGAFVVAELMDHSDIQNVRVYTDNTPQEAVVINQMIGPKLAPFAQACMGTLVRSEREAIRGDDPKSRVPNAEQHAVGTCGNYGFCASGYRACYTCRFFQPWVFGPHEEVLEELYAEKAAAQAAGCAEEVVNADDLLILAVEHCVLRCQQMRAEDALVVEQVRG</sequence>
<keyword evidence="1" id="KW-0233">DNA recombination</keyword>
<keyword evidence="4" id="KW-1185">Reference proteome</keyword>
<dbReference type="SUPFAM" id="SSF56349">
    <property type="entry name" value="DNA breaking-rejoining enzymes"/>
    <property type="match status" value="1"/>
</dbReference>
<dbReference type="EMBL" id="JBHTKN010000020">
    <property type="protein sequence ID" value="MFD1044044.1"/>
    <property type="molecule type" value="Genomic_DNA"/>
</dbReference>
<name>A0ABW3M388_9GAMM</name>